<comment type="function">
    <text evidence="5">May regulate the disassembly of focal adhesions. Did not bind receptor-like tyrosine phosphatases type 2A.</text>
</comment>
<evidence type="ECO:0000256" key="7">
    <source>
        <dbReference type="SAM" id="MobiDB-lite"/>
    </source>
</evidence>
<accession>A0A3Q0EA38</accession>
<evidence type="ECO:0000256" key="4">
    <source>
        <dbReference type="ARBA" id="ARBA00023054"/>
    </source>
</evidence>
<dbReference type="SUPFAM" id="SSF47769">
    <property type="entry name" value="SAM/Pointed domain"/>
    <property type="match status" value="3"/>
</dbReference>
<dbReference type="GO" id="GO:0048786">
    <property type="term" value="C:presynaptic active zone"/>
    <property type="evidence" value="ECO:0007669"/>
    <property type="project" value="TreeGrafter"/>
</dbReference>
<evidence type="ECO:0000313" key="10">
    <source>
        <dbReference type="RefSeq" id="XP_021572999.1"/>
    </source>
</evidence>
<evidence type="ECO:0000256" key="6">
    <source>
        <dbReference type="SAM" id="Coils"/>
    </source>
</evidence>
<dbReference type="Gene3D" id="1.10.150.50">
    <property type="entry name" value="Transcription Factor, Ets-1"/>
    <property type="match status" value="3"/>
</dbReference>
<evidence type="ECO:0000256" key="3">
    <source>
        <dbReference type="ARBA" id="ARBA00022737"/>
    </source>
</evidence>
<keyword evidence="3" id="KW-0677">Repeat</keyword>
<dbReference type="FunFam" id="1.10.150.50:FF:000005">
    <property type="entry name" value="Liprin-beta-1 isoform 1"/>
    <property type="match status" value="1"/>
</dbReference>
<dbReference type="CDD" id="cd09563">
    <property type="entry name" value="SAM_liprin-beta1_2_repeat1"/>
    <property type="match status" value="1"/>
</dbReference>
<name>A0A3Q0EA38_CARSF</name>
<dbReference type="FunFam" id="1.10.150.50:FF:000007">
    <property type="entry name" value="Liprin-beta-1 isoform 1"/>
    <property type="match status" value="1"/>
</dbReference>
<feature type="region of interest" description="Disordered" evidence="7">
    <location>
        <begin position="353"/>
        <end position="509"/>
    </location>
</feature>
<feature type="domain" description="SAM" evidence="8">
    <location>
        <begin position="568"/>
        <end position="632"/>
    </location>
</feature>
<keyword evidence="4 6" id="KW-0175">Coiled coil</keyword>
<dbReference type="CDD" id="cd09569">
    <property type="entry name" value="SAM_liprin-beta1_2_repeat3"/>
    <property type="match status" value="1"/>
</dbReference>
<feature type="compositionally biased region" description="Low complexity" evidence="7">
    <location>
        <begin position="486"/>
        <end position="497"/>
    </location>
</feature>
<feature type="region of interest" description="Disordered" evidence="7">
    <location>
        <begin position="536"/>
        <end position="563"/>
    </location>
</feature>
<organism evidence="9 10">
    <name type="scientific">Carlito syrichta</name>
    <name type="common">Philippine tarsier</name>
    <name type="synonym">Tarsius syrichta</name>
    <dbReference type="NCBI Taxonomy" id="1868482"/>
    <lineage>
        <taxon>Eukaryota</taxon>
        <taxon>Metazoa</taxon>
        <taxon>Chordata</taxon>
        <taxon>Craniata</taxon>
        <taxon>Vertebrata</taxon>
        <taxon>Euteleostomi</taxon>
        <taxon>Mammalia</taxon>
        <taxon>Eutheria</taxon>
        <taxon>Euarchontoglires</taxon>
        <taxon>Primates</taxon>
        <taxon>Haplorrhini</taxon>
        <taxon>Tarsiiformes</taxon>
        <taxon>Tarsiidae</taxon>
        <taxon>Carlito</taxon>
    </lineage>
</organism>
<feature type="compositionally biased region" description="Basic and acidic residues" evidence="7">
    <location>
        <begin position="388"/>
        <end position="400"/>
    </location>
</feature>
<dbReference type="RefSeq" id="XP_021572999.1">
    <property type="nucleotide sequence ID" value="XM_021717324.1"/>
</dbReference>
<feature type="coiled-coil region" evidence="6">
    <location>
        <begin position="181"/>
        <end position="260"/>
    </location>
</feature>
<proteinExistence type="inferred from homology"/>
<evidence type="ECO:0000256" key="1">
    <source>
        <dbReference type="ARBA" id="ARBA00007547"/>
    </source>
</evidence>
<dbReference type="InterPro" id="IPR058914">
    <property type="entry name" value="LIPB1/2_CC"/>
</dbReference>
<reference evidence="10" key="1">
    <citation type="submission" date="2025-08" db="UniProtKB">
        <authorList>
            <consortium name="RefSeq"/>
        </authorList>
    </citation>
    <scope>IDENTIFICATION</scope>
</reference>
<dbReference type="CTD" id="8495"/>
<dbReference type="Pfam" id="PF07647">
    <property type="entry name" value="SAM_2"/>
    <property type="match status" value="1"/>
</dbReference>
<dbReference type="SMART" id="SM00454">
    <property type="entry name" value="SAM"/>
    <property type="match status" value="3"/>
</dbReference>
<dbReference type="FunFam" id="1.10.150.50:FF:000017">
    <property type="entry name" value="Liprin-beta-1 isoform 1"/>
    <property type="match status" value="1"/>
</dbReference>
<sequence length="926" mass="104079">MASEASHVLEAALEQMDGIIAGTKTGADLSDGTCEPGVASPASYMNPFPVLHLIEDLRLALEMLQLPQERRALLSQIPGPTVAYMKEWFEESLSQVNHHGAASNETYQERLARLEGDKESLILQVSVLTDQVEAQGEKIRDLEVCLEGHQVKLNAAEEMLQQELLSRTSLETQKLDLMTEVSELKLKLVGMEKEQREQEEKQRKAEELLQELRHLKIKVEELENERNQYEWKLKATKAEVAQLQEQVALKDAEIERLHSQLSRTAVLHGDHAERDQEIQRLKLGMETLLVANEDKDRRIEELTGLLNQYRRVKEIVMATQGPSERTLSISDEELEGSFRKWNPANKGPEELIKQEMPPRCSSPTVGPPPLPQKSLETRTQKKLSSSLEDLRSESVNDKSIDGNQLSPLVEPKDNPFLMEHKYPTLPGKLSGTTPNGEAAKSTPISCQPEATGSSLQRLNRGRSASAPVLGDTESGWDNTTMTNDLSSTSGTESSPQSPLTPDGKRSPKGIKKFWGKIRRTQSGNFNTDVPGVAEFRRGGLRATAGPRLSRTRDSKGQKSDTNAPFAQWSTERVCTWLEDFGLAQYVIFARQWVSSGHTLLTATPQDMEKELGIKHPLHRKKLILAVKAINTKQEEKSALLDHIWVTRWLDDIGLPQYKDQFHESRVDGRMLQYLTVNDLLFLKVTSQLHHLSIKCAIHVLHVNKFNPHCLHRRPADESNLSPSEVVQWSNHRVMEWLRSVDLAEYAPNLRGSGVHGGLIILEPRFTGDTLAMLLNIPPQKTLLRRHLTTKFNALIGPEAEQEKREKMTSPAYTPLTTTAKVRPRKLGFSHFGNMRKKKFDESTDYICPMEPSDSVGDSHRVYSGYRGLSPLDAPELDGLDQMAPSEGTVTQIGLLSQDIHRLTTMLSQDQLLNDSRLAAPDSDDWR</sequence>
<dbReference type="InterPro" id="IPR001660">
    <property type="entry name" value="SAM"/>
</dbReference>
<feature type="compositionally biased region" description="Basic and acidic residues" evidence="7">
    <location>
        <begin position="410"/>
        <end position="422"/>
    </location>
</feature>
<feature type="domain" description="SAM" evidence="8">
    <location>
        <begin position="645"/>
        <end position="703"/>
    </location>
</feature>
<dbReference type="AlphaFoldDB" id="A0A3Q0EA38"/>
<protein>
    <submittedName>
        <fullName evidence="10">Liprin-beta-2 isoform X1</fullName>
    </submittedName>
</protein>
<evidence type="ECO:0000256" key="5">
    <source>
        <dbReference type="ARBA" id="ARBA00060046"/>
    </source>
</evidence>
<gene>
    <name evidence="10" type="primary">PPFIBP2</name>
</gene>
<feature type="domain" description="SAM" evidence="8">
    <location>
        <begin position="728"/>
        <end position="759"/>
    </location>
</feature>
<dbReference type="Proteomes" id="UP000189704">
    <property type="component" value="Unplaced"/>
</dbReference>
<dbReference type="InterPro" id="IPR037617">
    <property type="entry name" value="LIPB1/2_SAM_1"/>
</dbReference>
<feature type="compositionally biased region" description="Polar residues" evidence="7">
    <location>
        <begin position="475"/>
        <end position="485"/>
    </location>
</feature>
<dbReference type="PANTHER" id="PTHR12587:SF18">
    <property type="entry name" value="LIPRIN-BETA-2"/>
    <property type="match status" value="1"/>
</dbReference>
<dbReference type="GO" id="GO:0007528">
    <property type="term" value="P:neuromuscular junction development"/>
    <property type="evidence" value="ECO:0007669"/>
    <property type="project" value="TreeGrafter"/>
</dbReference>
<dbReference type="InterPro" id="IPR013761">
    <property type="entry name" value="SAM/pointed_sf"/>
</dbReference>
<dbReference type="Pfam" id="PF00536">
    <property type="entry name" value="SAM_1"/>
    <property type="match status" value="2"/>
</dbReference>
<evidence type="ECO:0000259" key="8">
    <source>
        <dbReference type="PROSITE" id="PS50105"/>
    </source>
</evidence>
<dbReference type="GO" id="GO:0005829">
    <property type="term" value="C:cytosol"/>
    <property type="evidence" value="ECO:0007669"/>
    <property type="project" value="UniProtKB-ARBA"/>
</dbReference>
<dbReference type="InterPro" id="IPR029515">
    <property type="entry name" value="Liprin"/>
</dbReference>
<feature type="compositionally biased region" description="Polar residues" evidence="7">
    <location>
        <begin position="442"/>
        <end position="457"/>
    </location>
</feature>
<comment type="similarity">
    <text evidence="1">Belongs to the liprin family. Liprin-beta subfamily.</text>
</comment>
<dbReference type="PROSITE" id="PS50105">
    <property type="entry name" value="SAM_DOMAIN"/>
    <property type="match status" value="3"/>
</dbReference>
<dbReference type="GeneID" id="103269972"/>
<dbReference type="Pfam" id="PF26022">
    <property type="entry name" value="CC_Liprin_beta"/>
    <property type="match status" value="1"/>
</dbReference>
<keyword evidence="2" id="KW-0597">Phosphoprotein</keyword>
<dbReference type="InterPro" id="IPR037618">
    <property type="entry name" value="LIPB1/2_SAM_2nd"/>
</dbReference>
<dbReference type="InterPro" id="IPR037619">
    <property type="entry name" value="LIPB1/2_SAM_3rd"/>
</dbReference>
<keyword evidence="9" id="KW-1185">Reference proteome</keyword>
<feature type="coiled-coil region" evidence="6">
    <location>
        <begin position="104"/>
        <end position="131"/>
    </location>
</feature>
<dbReference type="OrthoDB" id="6516566at2759"/>
<dbReference type="CDD" id="cd09566">
    <property type="entry name" value="SAM_liprin-beta1_2_repeat2"/>
    <property type="match status" value="1"/>
</dbReference>
<evidence type="ECO:0000313" key="9">
    <source>
        <dbReference type="Proteomes" id="UP000189704"/>
    </source>
</evidence>
<evidence type="ECO:0000256" key="2">
    <source>
        <dbReference type="ARBA" id="ARBA00022553"/>
    </source>
</evidence>
<dbReference type="PANTHER" id="PTHR12587">
    <property type="entry name" value="LAR INTERACTING PROTEIN LIP -RELATED PROTEIN"/>
    <property type="match status" value="1"/>
</dbReference>